<evidence type="ECO:0000256" key="1">
    <source>
        <dbReference type="SAM" id="SignalP"/>
    </source>
</evidence>
<keyword evidence="1" id="KW-0732">Signal</keyword>
<feature type="chain" id="PRO_5007803398" evidence="1">
    <location>
        <begin position="20"/>
        <end position="324"/>
    </location>
</feature>
<organism evidence="2 3">
    <name type="scientific">Colletotrichum simmondsii</name>
    <dbReference type="NCBI Taxonomy" id="703756"/>
    <lineage>
        <taxon>Eukaryota</taxon>
        <taxon>Fungi</taxon>
        <taxon>Dikarya</taxon>
        <taxon>Ascomycota</taxon>
        <taxon>Pezizomycotina</taxon>
        <taxon>Sordariomycetes</taxon>
        <taxon>Hypocreomycetidae</taxon>
        <taxon>Glomerellales</taxon>
        <taxon>Glomerellaceae</taxon>
        <taxon>Colletotrichum</taxon>
        <taxon>Colletotrichum acutatum species complex</taxon>
    </lineage>
</organism>
<evidence type="ECO:0000313" key="3">
    <source>
        <dbReference type="Proteomes" id="UP000070328"/>
    </source>
</evidence>
<reference evidence="2 3" key="1">
    <citation type="submission" date="2014-02" db="EMBL/GenBank/DDBJ databases">
        <title>The genome sequence of Colletotrichum simmondsii CBS122122.</title>
        <authorList>
            <person name="Baroncelli R."/>
            <person name="Thon M.R."/>
        </authorList>
    </citation>
    <scope>NUCLEOTIDE SEQUENCE [LARGE SCALE GENOMIC DNA]</scope>
    <source>
        <strain evidence="2 3">CBS122122</strain>
    </source>
</reference>
<protein>
    <submittedName>
        <fullName evidence="2">Uncharacterized protein</fullName>
    </submittedName>
</protein>
<comment type="caution">
    <text evidence="2">The sequence shown here is derived from an EMBL/GenBank/DDBJ whole genome shotgun (WGS) entry which is preliminary data.</text>
</comment>
<dbReference type="OrthoDB" id="3467882at2759"/>
<dbReference type="AlphaFoldDB" id="A0A135TBR2"/>
<feature type="signal peptide" evidence="1">
    <location>
        <begin position="1"/>
        <end position="19"/>
    </location>
</feature>
<name>A0A135TBR2_9PEZI</name>
<evidence type="ECO:0000313" key="2">
    <source>
        <dbReference type="EMBL" id="KXH45534.1"/>
    </source>
</evidence>
<sequence length="324" mass="36713">MRFPVFILSLLWLVPGALGAGRRAAYEKILFFYAYRIDQLLPEDQRTVGVKCAKWPTREELPCEDPGNNKPKYLHCKPKQPARTVCTLGEFIGHIDSNKGKNYKNQLFVDGVKWDEEKLDFDMKKTAENIIKYDAADGRNPPYRLFKDGALPAYYGDDIIKDGVVLGKKRGYDGSLDFIFDRIAYAKSTLPQATFDSPDVKFLFDRVEESRTSVLAARTADHDYWIKKDFVAHIPGIDVKTAPMGYQEWVDGQDRDIEKILTPETITANQAAIPNVEDQMKQVRADRLTDTFAGAAQGKQARDHQVVMECYEQGGTKIENAVCI</sequence>
<dbReference type="Proteomes" id="UP000070328">
    <property type="component" value="Unassembled WGS sequence"/>
</dbReference>
<keyword evidence="3" id="KW-1185">Reference proteome</keyword>
<proteinExistence type="predicted"/>
<accession>A0A135TBR2</accession>
<gene>
    <name evidence="2" type="ORF">CSIM01_13831</name>
</gene>
<dbReference type="EMBL" id="JFBX01000218">
    <property type="protein sequence ID" value="KXH45534.1"/>
    <property type="molecule type" value="Genomic_DNA"/>
</dbReference>